<reference evidence="2 3" key="2">
    <citation type="submission" date="2018-03" db="EMBL/GenBank/DDBJ databases">
        <authorList>
            <person name="Keele B.F."/>
        </authorList>
    </citation>
    <scope>NUCLEOTIDE SEQUENCE [LARGE SCALE GENOMIC DNA]</scope>
    <source>
        <strain evidence="2 3">CCALA 016</strain>
    </source>
</reference>
<dbReference type="Gene3D" id="1.10.8.550">
    <property type="entry name" value="Proto-chlorophyllide reductase 57 kD subunit B"/>
    <property type="match status" value="1"/>
</dbReference>
<dbReference type="InterPro" id="IPR042298">
    <property type="entry name" value="P-CP_red_C"/>
</dbReference>
<protein>
    <recommendedName>
        <fullName evidence="1">Light-independent protochlorophyllide reductase subunit B-like C-terminal domain-containing protein</fullName>
    </recommendedName>
</protein>
<dbReference type="Pfam" id="PF08369">
    <property type="entry name" value="PCP_red"/>
    <property type="match status" value="1"/>
</dbReference>
<sequence length="61" mass="6940">MKEPKITDIPIWTLEAQAKLKNIPFFVRSQARQRIEAKARAAGTDIITGELVDQTRLEFGQ</sequence>
<proteinExistence type="predicted"/>
<dbReference type="Proteomes" id="UP000239001">
    <property type="component" value="Unassembled WGS sequence"/>
</dbReference>
<evidence type="ECO:0000313" key="3">
    <source>
        <dbReference type="Proteomes" id="UP000239001"/>
    </source>
</evidence>
<dbReference type="AlphaFoldDB" id="A0A2T1LZT1"/>
<dbReference type="GO" id="GO:0016491">
    <property type="term" value="F:oxidoreductase activity"/>
    <property type="evidence" value="ECO:0007669"/>
    <property type="project" value="InterPro"/>
</dbReference>
<keyword evidence="3" id="KW-1185">Reference proteome</keyword>
<accession>A0A2T1LZT1</accession>
<comment type="caution">
    <text evidence="2">The sequence shown here is derived from an EMBL/GenBank/DDBJ whole genome shotgun (WGS) entry which is preliminary data.</text>
</comment>
<dbReference type="GO" id="GO:0015979">
    <property type="term" value="P:photosynthesis"/>
    <property type="evidence" value="ECO:0007669"/>
    <property type="project" value="InterPro"/>
</dbReference>
<reference evidence="2 3" key="1">
    <citation type="submission" date="2018-03" db="EMBL/GenBank/DDBJ databases">
        <title>The ancient ancestry and fast evolution of plastids.</title>
        <authorList>
            <person name="Moore K.R."/>
            <person name="Magnabosco C."/>
            <person name="Momper L."/>
            <person name="Gold D.A."/>
            <person name="Bosak T."/>
            <person name="Fournier G.P."/>
        </authorList>
    </citation>
    <scope>NUCLEOTIDE SEQUENCE [LARGE SCALE GENOMIC DNA]</scope>
    <source>
        <strain evidence="2 3">CCALA 016</strain>
    </source>
</reference>
<name>A0A2T1LZT1_9CHRO</name>
<dbReference type="EMBL" id="PXOH01000006">
    <property type="protein sequence ID" value="PSF37916.1"/>
    <property type="molecule type" value="Genomic_DNA"/>
</dbReference>
<gene>
    <name evidence="2" type="ORF">C7H19_08025</name>
</gene>
<feature type="domain" description="Light-independent protochlorophyllide reductase subunit B-like C-terminal" evidence="1">
    <location>
        <begin position="12"/>
        <end position="56"/>
    </location>
</feature>
<organism evidence="2 3">
    <name type="scientific">Aphanothece hegewaldii CCALA 016</name>
    <dbReference type="NCBI Taxonomy" id="2107694"/>
    <lineage>
        <taxon>Bacteria</taxon>
        <taxon>Bacillati</taxon>
        <taxon>Cyanobacteriota</taxon>
        <taxon>Cyanophyceae</taxon>
        <taxon>Oscillatoriophycideae</taxon>
        <taxon>Chroococcales</taxon>
        <taxon>Aphanothecaceae</taxon>
        <taxon>Aphanothece</taxon>
    </lineage>
</organism>
<evidence type="ECO:0000313" key="2">
    <source>
        <dbReference type="EMBL" id="PSF37916.1"/>
    </source>
</evidence>
<dbReference type="GO" id="GO:0015995">
    <property type="term" value="P:chlorophyll biosynthetic process"/>
    <property type="evidence" value="ECO:0007669"/>
    <property type="project" value="InterPro"/>
</dbReference>
<evidence type="ECO:0000259" key="1">
    <source>
        <dbReference type="Pfam" id="PF08369"/>
    </source>
</evidence>
<dbReference type="InterPro" id="IPR013580">
    <property type="entry name" value="LI-POR_suB-like_C"/>
</dbReference>
<dbReference type="OrthoDB" id="573935at2"/>
<dbReference type="RefSeq" id="WP_106456357.1">
    <property type="nucleotide sequence ID" value="NZ_PXOH01000006.1"/>
</dbReference>